<name>A0ABV4WQ91_9CYAN</name>
<dbReference type="EMBL" id="JBHFNT010000202">
    <property type="protein sequence ID" value="MFB2837254.1"/>
    <property type="molecule type" value="Genomic_DNA"/>
</dbReference>
<comment type="caution">
    <text evidence="1">The sequence shown here is derived from an EMBL/GenBank/DDBJ whole genome shotgun (WGS) entry which is preliminary data.</text>
</comment>
<keyword evidence="2" id="KW-1185">Reference proteome</keyword>
<dbReference type="RefSeq" id="WP_413279607.1">
    <property type="nucleotide sequence ID" value="NZ_JBHFNT010000202.1"/>
</dbReference>
<organism evidence="1 2">
    <name type="scientific">Floridaenema evergladense BLCC-F167</name>
    <dbReference type="NCBI Taxonomy" id="3153639"/>
    <lineage>
        <taxon>Bacteria</taxon>
        <taxon>Bacillati</taxon>
        <taxon>Cyanobacteriota</taxon>
        <taxon>Cyanophyceae</taxon>
        <taxon>Oscillatoriophycideae</taxon>
        <taxon>Aerosakkonematales</taxon>
        <taxon>Aerosakkonemataceae</taxon>
        <taxon>Floridanema</taxon>
        <taxon>Floridanema evergladense</taxon>
    </lineage>
</organism>
<gene>
    <name evidence="1" type="ORF">ACE1CA_22230</name>
</gene>
<evidence type="ECO:0000313" key="1">
    <source>
        <dbReference type="EMBL" id="MFB2837254.1"/>
    </source>
</evidence>
<sequence>MIFILYFSYLVILPIIIRNWQAEQRATQAERPAQLLAEQLRNLGIDPDTII</sequence>
<dbReference type="Proteomes" id="UP001576780">
    <property type="component" value="Unassembled WGS sequence"/>
</dbReference>
<evidence type="ECO:0000313" key="2">
    <source>
        <dbReference type="Proteomes" id="UP001576780"/>
    </source>
</evidence>
<protein>
    <submittedName>
        <fullName evidence="1">Uncharacterized protein</fullName>
    </submittedName>
</protein>
<accession>A0ABV4WQ91</accession>
<proteinExistence type="predicted"/>
<reference evidence="1 2" key="1">
    <citation type="submission" date="2024-09" db="EMBL/GenBank/DDBJ databases">
        <title>Floridaenema gen nov. (Aerosakkonemataceae, Aerosakkonematales ord. nov., Cyanobacteria) from benthic tropical and subtropical fresh waters, with the description of four new species.</title>
        <authorList>
            <person name="Moretto J.A."/>
            <person name="Berthold D.E."/>
            <person name="Lefler F.W."/>
            <person name="Huang I.-S."/>
            <person name="Laughinghouse H. IV."/>
        </authorList>
    </citation>
    <scope>NUCLEOTIDE SEQUENCE [LARGE SCALE GENOMIC DNA]</scope>
    <source>
        <strain evidence="1 2">BLCC-F167</strain>
    </source>
</reference>